<dbReference type="InterPro" id="IPR021109">
    <property type="entry name" value="Peptidase_aspartic_dom_sf"/>
</dbReference>
<gene>
    <name evidence="1" type="ORF">YEW_EK18800</name>
</gene>
<reference evidence="1" key="1">
    <citation type="journal article" date="2011" name="BMC Genomics">
        <title>Shotgun sequencing of Yersinia enterocolitica strain W22703 (biotype 2, serotype O:9): genomic evidence for oscillation between invertebrates and mammals.</title>
        <authorList>
            <person name="Fuchs T.M."/>
            <person name="Brandt K."/>
            <person name="Starke M."/>
            <person name="Rattei T."/>
        </authorList>
    </citation>
    <scope>NUCLEOTIDE SEQUENCE</scope>
</reference>
<protein>
    <submittedName>
        <fullName evidence="1">Uncharacterized protein</fullName>
    </submittedName>
</protein>
<sequence length="34" mass="3899">MDTDGLIGNNFLKKFAVVLDFPEKRLLIKKFESA</sequence>
<accession>F4MYR9</accession>
<evidence type="ECO:0000313" key="1">
    <source>
        <dbReference type="EMBL" id="CBX70977.1"/>
    </source>
</evidence>
<dbReference type="AlphaFoldDB" id="F4MYR9"/>
<proteinExistence type="predicted"/>
<dbReference type="EMBL" id="FR718557">
    <property type="protein sequence ID" value="CBX70977.1"/>
    <property type="molecule type" value="Genomic_DNA"/>
</dbReference>
<organism evidence="1">
    <name type="scientific">Yersinia enterocolitica W22703</name>
    <dbReference type="NCBI Taxonomy" id="913028"/>
    <lineage>
        <taxon>Bacteria</taxon>
        <taxon>Pseudomonadati</taxon>
        <taxon>Pseudomonadota</taxon>
        <taxon>Gammaproteobacteria</taxon>
        <taxon>Enterobacterales</taxon>
        <taxon>Yersiniaceae</taxon>
        <taxon>Yersinia</taxon>
    </lineage>
</organism>
<name>F4MYR9_YEREN</name>
<dbReference type="Gene3D" id="2.40.70.10">
    <property type="entry name" value="Acid Proteases"/>
    <property type="match status" value="1"/>
</dbReference>